<keyword evidence="8" id="KW-1185">Reference proteome</keyword>
<dbReference type="Pfam" id="PF00249">
    <property type="entry name" value="Myb_DNA-binding"/>
    <property type="match status" value="2"/>
</dbReference>
<dbReference type="FunFam" id="1.10.10.60:FF:000381">
    <property type="entry name" value="Transcription factor MYB119"/>
    <property type="match status" value="1"/>
</dbReference>
<feature type="domain" description="HTH myb-type" evidence="6">
    <location>
        <begin position="149"/>
        <end position="199"/>
    </location>
</feature>
<dbReference type="SMART" id="SM00717">
    <property type="entry name" value="SANT"/>
    <property type="match status" value="2"/>
</dbReference>
<dbReference type="PROSITE" id="PS51294">
    <property type="entry name" value="HTH_MYB"/>
    <property type="match status" value="2"/>
</dbReference>
<dbReference type="GO" id="GO:0000978">
    <property type="term" value="F:RNA polymerase II cis-regulatory region sequence-specific DNA binding"/>
    <property type="evidence" value="ECO:0007669"/>
    <property type="project" value="TreeGrafter"/>
</dbReference>
<evidence type="ECO:0000259" key="6">
    <source>
        <dbReference type="PROSITE" id="PS51294"/>
    </source>
</evidence>
<gene>
    <name evidence="7" type="ORF">LSALG_LOCUS7721</name>
</gene>
<dbReference type="InterPro" id="IPR050560">
    <property type="entry name" value="MYB_TF"/>
</dbReference>
<dbReference type="GO" id="GO:0000981">
    <property type="term" value="F:DNA-binding transcription factor activity, RNA polymerase II-specific"/>
    <property type="evidence" value="ECO:0007669"/>
    <property type="project" value="TreeGrafter"/>
</dbReference>
<dbReference type="PROSITE" id="PS50090">
    <property type="entry name" value="MYB_LIKE"/>
    <property type="match status" value="2"/>
</dbReference>
<dbReference type="PANTHER" id="PTHR45614:SF285">
    <property type="entry name" value="TRANSCRIPTION FACTOR MYB98"/>
    <property type="match status" value="1"/>
</dbReference>
<reference evidence="7" key="1">
    <citation type="submission" date="2023-04" db="EMBL/GenBank/DDBJ databases">
        <authorList>
            <person name="Vijverberg K."/>
            <person name="Xiong W."/>
            <person name="Schranz E."/>
        </authorList>
    </citation>
    <scope>NUCLEOTIDE SEQUENCE</scope>
</reference>
<keyword evidence="3" id="KW-0238">DNA-binding</keyword>
<dbReference type="PANTHER" id="PTHR45614">
    <property type="entry name" value="MYB PROTEIN-RELATED"/>
    <property type="match status" value="1"/>
</dbReference>
<dbReference type="EMBL" id="OX465077">
    <property type="protein sequence ID" value="CAI9267226.1"/>
    <property type="molecule type" value="Genomic_DNA"/>
</dbReference>
<dbReference type="Proteomes" id="UP001177003">
    <property type="component" value="Chromosome 1"/>
</dbReference>
<evidence type="ECO:0008006" key="9">
    <source>
        <dbReference type="Google" id="ProtNLM"/>
    </source>
</evidence>
<dbReference type="FunFam" id="1.10.10.60:FF:000010">
    <property type="entry name" value="Transcriptional activator Myb isoform A"/>
    <property type="match status" value="1"/>
</dbReference>
<dbReference type="SUPFAM" id="SSF46689">
    <property type="entry name" value="Homeodomain-like"/>
    <property type="match status" value="1"/>
</dbReference>
<feature type="domain" description="HTH myb-type" evidence="6">
    <location>
        <begin position="200"/>
        <end position="250"/>
    </location>
</feature>
<proteinExistence type="predicted"/>
<dbReference type="AlphaFoldDB" id="A0AA35YC47"/>
<accession>A0AA35YC47</accession>
<keyword evidence="2" id="KW-0677">Repeat</keyword>
<dbReference type="InterPro" id="IPR009057">
    <property type="entry name" value="Homeodomain-like_sf"/>
</dbReference>
<dbReference type="Gene3D" id="1.10.10.60">
    <property type="entry name" value="Homeodomain-like"/>
    <property type="match status" value="2"/>
</dbReference>
<name>A0AA35YC47_LACSI</name>
<evidence type="ECO:0000259" key="5">
    <source>
        <dbReference type="PROSITE" id="PS50090"/>
    </source>
</evidence>
<protein>
    <recommendedName>
        <fullName evidence="9">Transcription factor MYB98</fullName>
    </recommendedName>
</protein>
<evidence type="ECO:0000256" key="3">
    <source>
        <dbReference type="ARBA" id="ARBA00023125"/>
    </source>
</evidence>
<dbReference type="InterPro" id="IPR017930">
    <property type="entry name" value="Myb_dom"/>
</dbReference>
<feature type="domain" description="Myb-like" evidence="5">
    <location>
        <begin position="144"/>
        <end position="195"/>
    </location>
</feature>
<keyword evidence="4" id="KW-0539">Nucleus</keyword>
<evidence type="ECO:0000256" key="4">
    <source>
        <dbReference type="ARBA" id="ARBA00023242"/>
    </source>
</evidence>
<evidence type="ECO:0000256" key="1">
    <source>
        <dbReference type="ARBA" id="ARBA00004123"/>
    </source>
</evidence>
<comment type="subcellular location">
    <subcellularLocation>
        <location evidence="1">Nucleus</location>
    </subcellularLocation>
</comment>
<dbReference type="InterPro" id="IPR001005">
    <property type="entry name" value="SANT/Myb"/>
</dbReference>
<dbReference type="GO" id="GO:0005634">
    <property type="term" value="C:nucleus"/>
    <property type="evidence" value="ECO:0007669"/>
    <property type="project" value="UniProtKB-SubCell"/>
</dbReference>
<organism evidence="7 8">
    <name type="scientific">Lactuca saligna</name>
    <name type="common">Willowleaf lettuce</name>
    <dbReference type="NCBI Taxonomy" id="75948"/>
    <lineage>
        <taxon>Eukaryota</taxon>
        <taxon>Viridiplantae</taxon>
        <taxon>Streptophyta</taxon>
        <taxon>Embryophyta</taxon>
        <taxon>Tracheophyta</taxon>
        <taxon>Spermatophyta</taxon>
        <taxon>Magnoliopsida</taxon>
        <taxon>eudicotyledons</taxon>
        <taxon>Gunneridae</taxon>
        <taxon>Pentapetalae</taxon>
        <taxon>asterids</taxon>
        <taxon>campanulids</taxon>
        <taxon>Asterales</taxon>
        <taxon>Asteraceae</taxon>
        <taxon>Cichorioideae</taxon>
        <taxon>Cichorieae</taxon>
        <taxon>Lactucinae</taxon>
        <taxon>Lactuca</taxon>
    </lineage>
</organism>
<evidence type="ECO:0000313" key="8">
    <source>
        <dbReference type="Proteomes" id="UP001177003"/>
    </source>
</evidence>
<evidence type="ECO:0000256" key="2">
    <source>
        <dbReference type="ARBA" id="ARBA00022737"/>
    </source>
</evidence>
<evidence type="ECO:0000313" key="7">
    <source>
        <dbReference type="EMBL" id="CAI9267226.1"/>
    </source>
</evidence>
<feature type="domain" description="Myb-like" evidence="5">
    <location>
        <begin position="196"/>
        <end position="246"/>
    </location>
</feature>
<sequence length="367" mass="41848">MLFSVMEFETIFKEDPHPLLPLSNPHLKPNRETENDSPPMCPSTFHPANYGIHVSGYGYGYDPFGTFSNGLDDLEFKPFELENSCGMMMNYMGCGSLTNVDKSLMGVSGLDCFVNVGDPNIFGADEESCVTGESGIIKSNGKKKTNSSKEQWTKEEDRVLKHLVEKHGERKWSYIAQMLKGRIGKQCRERWHNHLRPDIKKDYWTEEEDKILITTHAEIGNKWSEIAKKLPGRTENSIKNHWNATKRRQYTKRKCRSKWPKPSPILQNYIRSLNLPRGKSSSVNNNNHLLNHPLPIAITDHYEFDLSDRLVPDFDFDEVPEFALDHKLLGVDTIDSLPEEIPPVNCGGSGGEKKQLDLMEIISQVNL</sequence>
<dbReference type="CDD" id="cd00167">
    <property type="entry name" value="SANT"/>
    <property type="match status" value="2"/>
</dbReference>